<gene>
    <name evidence="4" type="ORF">CALMAC_LOCUS13637</name>
</gene>
<dbReference type="PANTHER" id="PTHR19134:SF449">
    <property type="entry name" value="TYROSINE-PROTEIN PHOSPHATASE 1"/>
    <property type="match status" value="1"/>
</dbReference>
<keyword evidence="5" id="KW-1185">Reference proteome</keyword>
<feature type="compositionally biased region" description="Polar residues" evidence="1">
    <location>
        <begin position="461"/>
        <end position="477"/>
    </location>
</feature>
<dbReference type="PROSITE" id="PS50056">
    <property type="entry name" value="TYR_PHOSPHATASE_2"/>
    <property type="match status" value="1"/>
</dbReference>
<accession>A0A653D1I5</accession>
<name>A0A653D1I5_CALMS</name>
<dbReference type="SMART" id="SM00194">
    <property type="entry name" value="PTPc"/>
    <property type="match status" value="1"/>
</dbReference>
<dbReference type="InterPro" id="IPR050348">
    <property type="entry name" value="Protein-Tyr_Phosphatase"/>
</dbReference>
<dbReference type="PANTHER" id="PTHR19134">
    <property type="entry name" value="RECEPTOR-TYPE TYROSINE-PROTEIN PHOSPHATASE"/>
    <property type="match status" value="1"/>
</dbReference>
<dbReference type="InterPro" id="IPR003595">
    <property type="entry name" value="Tyr_Pase_cat"/>
</dbReference>
<proteinExistence type="predicted"/>
<dbReference type="AlphaFoldDB" id="A0A653D1I5"/>
<feature type="domain" description="Tyrosine specific protein phosphatases" evidence="3">
    <location>
        <begin position="724"/>
        <end position="803"/>
    </location>
</feature>
<dbReference type="PROSITE" id="PS50055">
    <property type="entry name" value="TYR_PHOSPHATASE_PTP"/>
    <property type="match status" value="1"/>
</dbReference>
<dbReference type="InterPro" id="IPR000387">
    <property type="entry name" value="Tyr_Pase_dom"/>
</dbReference>
<dbReference type="Proteomes" id="UP000410492">
    <property type="component" value="Unassembled WGS sequence"/>
</dbReference>
<evidence type="ECO:0000256" key="1">
    <source>
        <dbReference type="SAM" id="MobiDB-lite"/>
    </source>
</evidence>
<dbReference type="SUPFAM" id="SSF52799">
    <property type="entry name" value="(Phosphotyrosine protein) phosphatases II"/>
    <property type="match status" value="1"/>
</dbReference>
<dbReference type="EMBL" id="CAACVG010009744">
    <property type="protein sequence ID" value="VEN54037.1"/>
    <property type="molecule type" value="Genomic_DNA"/>
</dbReference>
<feature type="region of interest" description="Disordered" evidence="1">
    <location>
        <begin position="831"/>
        <end position="862"/>
    </location>
</feature>
<dbReference type="PRINTS" id="PR00700">
    <property type="entry name" value="PRTYPHPHTASE"/>
</dbReference>
<evidence type="ECO:0000313" key="5">
    <source>
        <dbReference type="Proteomes" id="UP000410492"/>
    </source>
</evidence>
<dbReference type="OrthoDB" id="10266451at2759"/>
<feature type="compositionally biased region" description="Basic and acidic residues" evidence="1">
    <location>
        <begin position="491"/>
        <end position="506"/>
    </location>
</feature>
<evidence type="ECO:0008006" key="6">
    <source>
        <dbReference type="Google" id="ProtNLM"/>
    </source>
</evidence>
<dbReference type="Pfam" id="PF00102">
    <property type="entry name" value="Y_phosphatase"/>
    <property type="match status" value="1"/>
</dbReference>
<dbReference type="InterPro" id="IPR000242">
    <property type="entry name" value="PTP_cat"/>
</dbReference>
<feature type="domain" description="Tyrosine-protein phosphatase" evidence="2">
    <location>
        <begin position="580"/>
        <end position="812"/>
    </location>
</feature>
<sequence>MAGYSDPNLQFQQQPNVSYGAMELPPGIRPAPLGSEVTDIGKPMVSEQSYGANMGYTYNAKPPYSYQQQQMPQQQIPEDDLSKRMSTLSTNTKDEPQYHPQAYSSYIPPDYTPTSYSYPTQVSLPEVPLSVVYDPNKAFTTTVNSYKPYSKPSIPGNVTGPMHYQATPSENYQYPAHTTSPYTQPTPVPSTNNTAYNVNTYYPAGYGPNTSLTGEATSQNVPTGTSSANQYHSVEYATSVQPNNVVYSYSSTYSSPSPNLNTSGYYPNSSGTEYYNANETQQQYPNSQYQYYGNQQGAGYTQGANSSNTVLPGGTSPSPVVYGDGTYSSTYGNVYQSPASTPQNASSTAVPYGGIAYAASTTAAYQSGTTNDVNPAISTNNAASYQSGSTATYPSENYAGYYGQNYATNYAGYYADGTQASQPAVAVQQQPVQPTTPTPVTTKESNIDLLSGLDFTISQAPLVPQQNVSETTENKPQTATEKSEPTTTTTTKKEGGDKKPAPEIKRPRVKILPSKPIDNADICKLFVQELDKFGKCVETLTNKTLSGPTNLDLKWKEIQDKQDSDGQKKIISVARCYPMKNRFPDILPYDHSRVELCTTKDDYINASFIKDVSPFAPLFIISQVPLSATIPDFWAMIREQQVELIFCLVNDSEIGSDVYWPTEKGRNLSYGNMILSLQSVITKTHWVERLISVTINTPEKRESWVVMHLQFTSWPGSLCPNSPEPVVSYVQELLILHKQQRDPFHPVVVQCPAGVGRSGVVCTVAAAILEAANNANVLPDLATLAAKISACRANALRDREHLKFAYECFLGYMKQIAAADKMKRRLTELVPKVEENDQPQESVSEKDIDPLSSLDPFWANKK</sequence>
<evidence type="ECO:0000259" key="2">
    <source>
        <dbReference type="PROSITE" id="PS50055"/>
    </source>
</evidence>
<dbReference type="SMART" id="SM00404">
    <property type="entry name" value="PTPc_motif"/>
    <property type="match status" value="1"/>
</dbReference>
<dbReference type="GO" id="GO:0048666">
    <property type="term" value="P:neuron development"/>
    <property type="evidence" value="ECO:0007669"/>
    <property type="project" value="UniProtKB-ARBA"/>
</dbReference>
<protein>
    <recommendedName>
        <fullName evidence="6">Tyrosine-protein phosphatase domain-containing protein</fullName>
    </recommendedName>
</protein>
<reference evidence="4 5" key="1">
    <citation type="submission" date="2019-01" db="EMBL/GenBank/DDBJ databases">
        <authorList>
            <person name="Sayadi A."/>
        </authorList>
    </citation>
    <scope>NUCLEOTIDE SEQUENCE [LARGE SCALE GENOMIC DNA]</scope>
</reference>
<organism evidence="4 5">
    <name type="scientific">Callosobruchus maculatus</name>
    <name type="common">Southern cowpea weevil</name>
    <name type="synonym">Pulse bruchid</name>
    <dbReference type="NCBI Taxonomy" id="64391"/>
    <lineage>
        <taxon>Eukaryota</taxon>
        <taxon>Metazoa</taxon>
        <taxon>Ecdysozoa</taxon>
        <taxon>Arthropoda</taxon>
        <taxon>Hexapoda</taxon>
        <taxon>Insecta</taxon>
        <taxon>Pterygota</taxon>
        <taxon>Neoptera</taxon>
        <taxon>Endopterygota</taxon>
        <taxon>Coleoptera</taxon>
        <taxon>Polyphaga</taxon>
        <taxon>Cucujiformia</taxon>
        <taxon>Chrysomeloidea</taxon>
        <taxon>Chrysomelidae</taxon>
        <taxon>Bruchinae</taxon>
        <taxon>Bruchini</taxon>
        <taxon>Callosobruchus</taxon>
    </lineage>
</organism>
<feature type="region of interest" description="Disordered" evidence="1">
    <location>
        <begin position="461"/>
        <end position="508"/>
    </location>
</feature>
<dbReference type="GO" id="GO:0009653">
    <property type="term" value="P:anatomical structure morphogenesis"/>
    <property type="evidence" value="ECO:0007669"/>
    <property type="project" value="UniProtKB-ARBA"/>
</dbReference>
<dbReference type="GO" id="GO:0004725">
    <property type="term" value="F:protein tyrosine phosphatase activity"/>
    <property type="evidence" value="ECO:0007669"/>
    <property type="project" value="InterPro"/>
</dbReference>
<evidence type="ECO:0000313" key="4">
    <source>
        <dbReference type="EMBL" id="VEN54037.1"/>
    </source>
</evidence>
<dbReference type="InterPro" id="IPR029021">
    <property type="entry name" value="Prot-tyrosine_phosphatase-like"/>
</dbReference>
<evidence type="ECO:0000259" key="3">
    <source>
        <dbReference type="PROSITE" id="PS50056"/>
    </source>
</evidence>
<dbReference type="Gene3D" id="3.90.190.10">
    <property type="entry name" value="Protein tyrosine phosphatase superfamily"/>
    <property type="match status" value="1"/>
</dbReference>